<dbReference type="InterPro" id="IPR000843">
    <property type="entry name" value="HTH_LacI"/>
</dbReference>
<keyword evidence="2" id="KW-0805">Transcription regulation</keyword>
<evidence type="ECO:0000313" key="8">
    <source>
        <dbReference type="Proteomes" id="UP000192422"/>
    </source>
</evidence>
<keyword evidence="1" id="KW-0678">Repressor</keyword>
<dbReference type="InterPro" id="IPR046335">
    <property type="entry name" value="LacI/GalR-like_sensor"/>
</dbReference>
<keyword evidence="4" id="KW-0804">Transcription</keyword>
<proteinExistence type="predicted"/>
<evidence type="ECO:0000259" key="6">
    <source>
        <dbReference type="PROSITE" id="PS50932"/>
    </source>
</evidence>
<keyword evidence="8" id="KW-1185">Reference proteome</keyword>
<evidence type="ECO:0000256" key="4">
    <source>
        <dbReference type="ARBA" id="ARBA00023163"/>
    </source>
</evidence>
<feature type="region of interest" description="Disordered" evidence="5">
    <location>
        <begin position="1"/>
        <end position="26"/>
    </location>
</feature>
<dbReference type="InterPro" id="IPR028082">
    <property type="entry name" value="Peripla_BP_I"/>
</dbReference>
<dbReference type="Proteomes" id="UP000192422">
    <property type="component" value="Chromosome"/>
</dbReference>
<protein>
    <submittedName>
        <fullName evidence="7">LacI family transcriptional regulator</fullName>
    </submittedName>
</protein>
<evidence type="ECO:0000256" key="5">
    <source>
        <dbReference type="SAM" id="MobiDB-lite"/>
    </source>
</evidence>
<dbReference type="CDD" id="cd01392">
    <property type="entry name" value="HTH_LacI"/>
    <property type="match status" value="1"/>
</dbReference>
<dbReference type="Gene3D" id="3.40.50.2300">
    <property type="match status" value="2"/>
</dbReference>
<dbReference type="Gene3D" id="1.10.260.40">
    <property type="entry name" value="lambda repressor-like DNA-binding domains"/>
    <property type="match status" value="1"/>
</dbReference>
<feature type="domain" description="HTH lacI-type" evidence="6">
    <location>
        <begin position="26"/>
        <end position="79"/>
    </location>
</feature>
<name>A0ABX6YQM4_9RHOB</name>
<dbReference type="PROSITE" id="PS00356">
    <property type="entry name" value="HTH_LACI_1"/>
    <property type="match status" value="1"/>
</dbReference>
<dbReference type="Pfam" id="PF13377">
    <property type="entry name" value="Peripla_BP_3"/>
    <property type="match status" value="1"/>
</dbReference>
<dbReference type="Pfam" id="PF00356">
    <property type="entry name" value="LacI"/>
    <property type="match status" value="1"/>
</dbReference>
<evidence type="ECO:0000313" key="7">
    <source>
        <dbReference type="EMBL" id="QPZ90109.1"/>
    </source>
</evidence>
<reference evidence="7 8" key="1">
    <citation type="submission" date="2020-05" db="EMBL/GenBank/DDBJ databases">
        <title>Thioclava electrotropha strain Elox9 finished genome.</title>
        <authorList>
            <person name="Rowe A.R."/>
            <person name="Wilbanks E.G."/>
        </authorList>
    </citation>
    <scope>NUCLEOTIDE SEQUENCE [LARGE SCALE GENOMIC DNA]</scope>
    <source>
        <strain evidence="7 8">Elox9</strain>
    </source>
</reference>
<dbReference type="RefSeq" id="WP_078569741.1">
    <property type="nucleotide sequence ID" value="NZ_CP053562.1"/>
</dbReference>
<dbReference type="SUPFAM" id="SSF47413">
    <property type="entry name" value="lambda repressor-like DNA-binding domains"/>
    <property type="match status" value="1"/>
</dbReference>
<dbReference type="SUPFAM" id="SSF53822">
    <property type="entry name" value="Periplasmic binding protein-like I"/>
    <property type="match status" value="1"/>
</dbReference>
<dbReference type="SMART" id="SM00354">
    <property type="entry name" value="HTH_LACI"/>
    <property type="match status" value="1"/>
</dbReference>
<evidence type="ECO:0000256" key="1">
    <source>
        <dbReference type="ARBA" id="ARBA00022491"/>
    </source>
</evidence>
<feature type="compositionally biased region" description="Gly residues" evidence="5">
    <location>
        <begin position="10"/>
        <end position="20"/>
    </location>
</feature>
<evidence type="ECO:0000256" key="2">
    <source>
        <dbReference type="ARBA" id="ARBA00023015"/>
    </source>
</evidence>
<dbReference type="CDD" id="cd06284">
    <property type="entry name" value="PBP1_LacI-like"/>
    <property type="match status" value="1"/>
</dbReference>
<gene>
    <name evidence="7" type="ORF">AKL02_003915</name>
</gene>
<dbReference type="PROSITE" id="PS50932">
    <property type="entry name" value="HTH_LACI_2"/>
    <property type="match status" value="1"/>
</dbReference>
<dbReference type="PANTHER" id="PTHR30146">
    <property type="entry name" value="LACI-RELATED TRANSCRIPTIONAL REPRESSOR"/>
    <property type="match status" value="1"/>
</dbReference>
<dbReference type="InterPro" id="IPR010982">
    <property type="entry name" value="Lambda_DNA-bd_dom_sf"/>
</dbReference>
<dbReference type="PANTHER" id="PTHR30146:SF148">
    <property type="entry name" value="HTH-TYPE TRANSCRIPTIONAL REPRESSOR PURR-RELATED"/>
    <property type="match status" value="1"/>
</dbReference>
<evidence type="ECO:0000256" key="3">
    <source>
        <dbReference type="ARBA" id="ARBA00023125"/>
    </source>
</evidence>
<accession>A0ABX6YQM4</accession>
<keyword evidence="3" id="KW-0238">DNA-binding</keyword>
<dbReference type="EMBL" id="CP053562">
    <property type="protein sequence ID" value="QPZ90109.1"/>
    <property type="molecule type" value="Genomic_DNA"/>
</dbReference>
<organism evidence="7 8">
    <name type="scientific">Thioclava electrotropha</name>
    <dbReference type="NCBI Taxonomy" id="1549850"/>
    <lineage>
        <taxon>Bacteria</taxon>
        <taxon>Pseudomonadati</taxon>
        <taxon>Pseudomonadota</taxon>
        <taxon>Alphaproteobacteria</taxon>
        <taxon>Rhodobacterales</taxon>
        <taxon>Paracoccaceae</taxon>
        <taxon>Thioclava</taxon>
    </lineage>
</organism>
<sequence length="358" mass="38200">MKGTNVSGESGEGGMAGAGASGPRHTMADVARRAGVSTATVSRALTRPDQVSPKTRELVHEIAEELGFRPNLIGRQLRAQAANSLLILVQDLENPFYAELIKGAEYVARERQFSVVVGGTDGLEDVERLYAEQYLGRRVDGLILLTGHLPAGLSRKMAEQGPVVLVSEDNPELALCAVLVDNVGWAAQAVAHLHALGHRRIAHLCGPMARIISRERREGYRRALSQAGLPADPALEAPGDFSFETGRRATRALLALPDPPTAIFCANDESALGAIRAAQQAGLDVPRDLSVIGFDDTMLAEISDPPLTTIRQPRQQMGAVAAEMVIDMLENGPGQCARRILDCELVERSTVAAPAAKS</sequence>